<dbReference type="GO" id="GO:0042765">
    <property type="term" value="C:GPI-anchor transamidase complex"/>
    <property type="evidence" value="ECO:0007669"/>
    <property type="project" value="InterPro"/>
</dbReference>
<comment type="caution">
    <text evidence="2">The sequence shown here is derived from an EMBL/GenBank/DDBJ whole genome shotgun (WGS) entry which is preliminary data.</text>
</comment>
<evidence type="ECO:0000313" key="2">
    <source>
        <dbReference type="EMBL" id="KAK4222730.1"/>
    </source>
</evidence>
<dbReference type="Pfam" id="PF04113">
    <property type="entry name" value="Gpi16"/>
    <property type="match status" value="1"/>
</dbReference>
<reference evidence="2" key="2">
    <citation type="submission" date="2023-05" db="EMBL/GenBank/DDBJ databases">
        <authorList>
            <consortium name="Lawrence Berkeley National Laboratory"/>
            <person name="Steindorff A."/>
            <person name="Hensen N."/>
            <person name="Bonometti L."/>
            <person name="Westerberg I."/>
            <person name="Brannstrom I.O."/>
            <person name="Guillou S."/>
            <person name="Cros-Aarteil S."/>
            <person name="Calhoun S."/>
            <person name="Haridas S."/>
            <person name="Kuo A."/>
            <person name="Mondo S."/>
            <person name="Pangilinan J."/>
            <person name="Riley R."/>
            <person name="Labutti K."/>
            <person name="Andreopoulos B."/>
            <person name="Lipzen A."/>
            <person name="Chen C."/>
            <person name="Yanf M."/>
            <person name="Daum C."/>
            <person name="Ng V."/>
            <person name="Clum A."/>
            <person name="Ohm R."/>
            <person name="Martin F."/>
            <person name="Silar P."/>
            <person name="Natvig D."/>
            <person name="Lalanne C."/>
            <person name="Gautier V."/>
            <person name="Ament-Velasquez S.L."/>
            <person name="Kruys A."/>
            <person name="Hutchinson M.I."/>
            <person name="Powell A.J."/>
            <person name="Barry K."/>
            <person name="Miller A.N."/>
            <person name="Grigoriev I.V."/>
            <person name="Debuchy R."/>
            <person name="Gladieux P."/>
            <person name="Thoren M.H."/>
            <person name="Johannesson H."/>
        </authorList>
    </citation>
    <scope>NUCLEOTIDE SEQUENCE</scope>
    <source>
        <strain evidence="2">CBS 990.96</strain>
    </source>
</reference>
<evidence type="ECO:0000313" key="3">
    <source>
        <dbReference type="Proteomes" id="UP001301958"/>
    </source>
</evidence>
<sequence length="97" mass="11462">MVLDIDRSKRPRDNPIPRLPPGHELPCNTSKSYPFTRHLFPRRSRSHFWQIHEGHLFPYRPYSPTGLPSSAKLAKRLRLGWCPREQEPRPCVPLLRD</sequence>
<dbReference type="Proteomes" id="UP001301958">
    <property type="component" value="Unassembled WGS sequence"/>
</dbReference>
<keyword evidence="3" id="KW-1185">Reference proteome</keyword>
<feature type="region of interest" description="Disordered" evidence="1">
    <location>
        <begin position="1"/>
        <end position="27"/>
    </location>
</feature>
<feature type="compositionally biased region" description="Basic and acidic residues" evidence="1">
    <location>
        <begin position="1"/>
        <end position="15"/>
    </location>
</feature>
<dbReference type="AlphaFoldDB" id="A0AAN7BGR8"/>
<organism evidence="2 3">
    <name type="scientific">Podospora fimiseda</name>
    <dbReference type="NCBI Taxonomy" id="252190"/>
    <lineage>
        <taxon>Eukaryota</taxon>
        <taxon>Fungi</taxon>
        <taxon>Dikarya</taxon>
        <taxon>Ascomycota</taxon>
        <taxon>Pezizomycotina</taxon>
        <taxon>Sordariomycetes</taxon>
        <taxon>Sordariomycetidae</taxon>
        <taxon>Sordariales</taxon>
        <taxon>Podosporaceae</taxon>
        <taxon>Podospora</taxon>
    </lineage>
</organism>
<protein>
    <submittedName>
        <fullName evidence="2">Uncharacterized protein</fullName>
    </submittedName>
</protein>
<accession>A0AAN7BGR8</accession>
<reference evidence="2" key="1">
    <citation type="journal article" date="2023" name="Mol. Phylogenet. Evol.">
        <title>Genome-scale phylogeny and comparative genomics of the fungal order Sordariales.</title>
        <authorList>
            <person name="Hensen N."/>
            <person name="Bonometti L."/>
            <person name="Westerberg I."/>
            <person name="Brannstrom I.O."/>
            <person name="Guillou S."/>
            <person name="Cros-Aarteil S."/>
            <person name="Calhoun S."/>
            <person name="Haridas S."/>
            <person name="Kuo A."/>
            <person name="Mondo S."/>
            <person name="Pangilinan J."/>
            <person name="Riley R."/>
            <person name="LaButti K."/>
            <person name="Andreopoulos B."/>
            <person name="Lipzen A."/>
            <person name="Chen C."/>
            <person name="Yan M."/>
            <person name="Daum C."/>
            <person name="Ng V."/>
            <person name="Clum A."/>
            <person name="Steindorff A."/>
            <person name="Ohm R.A."/>
            <person name="Martin F."/>
            <person name="Silar P."/>
            <person name="Natvig D.O."/>
            <person name="Lalanne C."/>
            <person name="Gautier V."/>
            <person name="Ament-Velasquez S.L."/>
            <person name="Kruys A."/>
            <person name="Hutchinson M.I."/>
            <person name="Powell A.J."/>
            <person name="Barry K."/>
            <person name="Miller A.N."/>
            <person name="Grigoriev I.V."/>
            <person name="Debuchy R."/>
            <person name="Gladieux P."/>
            <person name="Hiltunen Thoren M."/>
            <person name="Johannesson H."/>
        </authorList>
    </citation>
    <scope>NUCLEOTIDE SEQUENCE</scope>
    <source>
        <strain evidence="2">CBS 990.96</strain>
    </source>
</reference>
<gene>
    <name evidence="2" type="ORF">QBC38DRAFT_549026</name>
</gene>
<proteinExistence type="predicted"/>
<dbReference type="GO" id="GO:0016255">
    <property type="term" value="P:attachment of GPI anchor to protein"/>
    <property type="evidence" value="ECO:0007669"/>
    <property type="project" value="InterPro"/>
</dbReference>
<dbReference type="InterPro" id="IPR007245">
    <property type="entry name" value="PIG-T"/>
</dbReference>
<evidence type="ECO:0000256" key="1">
    <source>
        <dbReference type="SAM" id="MobiDB-lite"/>
    </source>
</evidence>
<dbReference type="EMBL" id="MU865457">
    <property type="protein sequence ID" value="KAK4222730.1"/>
    <property type="molecule type" value="Genomic_DNA"/>
</dbReference>
<name>A0AAN7BGR8_9PEZI</name>